<gene>
    <name evidence="1" type="ORF">DEQ67_015625</name>
</gene>
<name>A0ACD5I3J4_9EURY</name>
<accession>A0ACD5I3J4</accession>
<geneLocation type="plasmid" evidence="1 2">
    <name>p48N_2</name>
</geneLocation>
<protein>
    <submittedName>
        <fullName evidence="1">Uncharacterized protein</fullName>
    </submittedName>
</protein>
<reference evidence="1" key="1">
    <citation type="submission" date="2023-10" db="EMBL/GenBank/DDBJ databases">
        <title>A new archaeal virus that suppresses the transcription of host immunity genes.</title>
        <authorList>
            <person name="Turgeman-Grott I."/>
            <person name="Golan N."/>
            <person name="Neri U."/>
            <person name="Naki D."/>
            <person name="Altman N."/>
            <person name="Eizenshtein K."/>
            <person name="Choudhary D."/>
            <person name="Levi R."/>
            <person name="Himani H."/>
            <person name="Reshef L."/>
            <person name="Papke T.R."/>
            <person name="Gophna U."/>
        </authorList>
    </citation>
    <scope>NUCLEOTIDE SEQUENCE</scope>
    <source>
        <strain evidence="1">Atlit-48N</strain>
    </source>
</reference>
<proteinExistence type="predicted"/>
<dbReference type="Proteomes" id="UP000257089">
    <property type="component" value="Plasmid p48N_2"/>
</dbReference>
<dbReference type="EMBL" id="CP137691">
    <property type="protein sequence ID" value="XRJ21529.1"/>
    <property type="molecule type" value="Genomic_DNA"/>
</dbReference>
<evidence type="ECO:0000313" key="2">
    <source>
        <dbReference type="Proteomes" id="UP000257089"/>
    </source>
</evidence>
<evidence type="ECO:0000313" key="1">
    <source>
        <dbReference type="EMBL" id="XRJ21529.1"/>
    </source>
</evidence>
<organism evidence="1 2">
    <name type="scientific">Haloferax sp. Atlit-48N</name>
    <dbReference type="NCBI Taxonomy" id="2077198"/>
    <lineage>
        <taxon>Archaea</taxon>
        <taxon>Methanobacteriati</taxon>
        <taxon>Methanobacteriota</taxon>
        <taxon>Stenosarchaea group</taxon>
        <taxon>Halobacteria</taxon>
        <taxon>Halobacteriales</taxon>
        <taxon>Haloferacaceae</taxon>
        <taxon>Haloferax</taxon>
    </lineage>
</organism>
<keyword evidence="1" id="KW-0614">Plasmid</keyword>
<sequence>MFSLISRKFGFANENSLRLLVFKRRATTGELYRSLWKNHGKNRLDPHITGIRSWRVPAIKASIQVGIIVFLCLINSLLLANNIQLLNFDSVPVQYISNGDYRAIWQAHAAIISITFIAIVFLYEFISDEDTSRFGARVVVTDTRGIQIISFSVLANGVMAVSSVLLPQDGATVPQSNAVLFGTLRTAVPLLFFLTLLLVLFLYGRISSLMLDEGIGDAVERRGKSGIDVLMESNTPREVEMEILQEYIPGYPESQYSPRLSGTRIQGDQVNMDGEISDLNLWRLQQVFHLAKALDTEIRQAPRLGDTIGQRSLLTVSKDLDWAEEALFTYLLEEAIVTSQSTRWNDV</sequence>